<dbReference type="InterPro" id="IPR009072">
    <property type="entry name" value="Histone-fold"/>
</dbReference>
<evidence type="ECO:0000256" key="2">
    <source>
        <dbReference type="ARBA" id="ARBA00008767"/>
    </source>
</evidence>
<feature type="domain" description="Bromodomain associated" evidence="8">
    <location>
        <begin position="37"/>
        <end position="113"/>
    </location>
</feature>
<comment type="caution">
    <text evidence="9">The sequence shown here is derived from an EMBL/GenBank/DDBJ whole genome shotgun (WGS) entry which is preliminary data.</text>
</comment>
<dbReference type="InterPro" id="IPR037818">
    <property type="entry name" value="TAF8"/>
</dbReference>
<comment type="similarity">
    <text evidence="2">Belongs to the TAF8 family.</text>
</comment>
<evidence type="ECO:0000256" key="6">
    <source>
        <dbReference type="ARBA" id="ARBA00023242"/>
    </source>
</evidence>
<evidence type="ECO:0000256" key="4">
    <source>
        <dbReference type="ARBA" id="ARBA00023015"/>
    </source>
</evidence>
<dbReference type="SMART" id="SM00576">
    <property type="entry name" value="BTP"/>
    <property type="match status" value="1"/>
</dbReference>
<dbReference type="AlphaFoldDB" id="A0A833R003"/>
<evidence type="ECO:0000256" key="3">
    <source>
        <dbReference type="ARBA" id="ARBA00017307"/>
    </source>
</evidence>
<sequence length="377" mass="41005">MSDGGEEDLGSYKNPRTSASIQSSSTSCHLASTSGPDEFSRAISKAAVAQILQATGFDGSRKSAIDTLSDLTIRYILSLGKATSFYANLAGRTSANLFDLVQGLEDLNFSGAGPESCFGDSGVLTELNRFVKAEDPVPFAQFVPKFPICRVPKKNPTIDQIGEELMGKKHIPGWLPAYPAPHTYMHTPVWPERTDDPREDKVKQVKQRRKAEKSLLSLQKRIFASGVGGFEPVSSGTSSSSFDKGKRVIGENPFLTPPLPHGAKEVSEIAPPIEADAGPLRRKSVLEAFGPIIEAANATDLNAGMGTDPDGRNAIAVKRPVVHFKLGVKKKSVALPLALDDKREKLVFREDDRDEKKRRAEMILKESMDNPQDLTLM</sequence>
<name>A0A833R003_9POAL</name>
<evidence type="ECO:0000259" key="8">
    <source>
        <dbReference type="SMART" id="SM00576"/>
    </source>
</evidence>
<keyword evidence="6" id="KW-0539">Nucleus</keyword>
<dbReference type="GO" id="GO:0046982">
    <property type="term" value="F:protein heterodimerization activity"/>
    <property type="evidence" value="ECO:0007669"/>
    <property type="project" value="InterPro"/>
</dbReference>
<evidence type="ECO:0000313" key="9">
    <source>
        <dbReference type="EMBL" id="KAF3327486.1"/>
    </source>
</evidence>
<evidence type="ECO:0000256" key="1">
    <source>
        <dbReference type="ARBA" id="ARBA00004123"/>
    </source>
</evidence>
<dbReference type="PANTHER" id="PTHR46338:SF1">
    <property type="entry name" value="TRANSCRIPTION INITIATION FACTOR TFIID SUBUNIT 8"/>
    <property type="match status" value="1"/>
</dbReference>
<dbReference type="OrthoDB" id="436852at2759"/>
<feature type="region of interest" description="Disordered" evidence="7">
    <location>
        <begin position="1"/>
        <end position="32"/>
    </location>
</feature>
<feature type="compositionally biased region" description="Low complexity" evidence="7">
    <location>
        <begin position="18"/>
        <end position="32"/>
    </location>
</feature>
<proteinExistence type="inferred from homology"/>
<organism evidence="9 10">
    <name type="scientific">Carex littledalei</name>
    <dbReference type="NCBI Taxonomy" id="544730"/>
    <lineage>
        <taxon>Eukaryota</taxon>
        <taxon>Viridiplantae</taxon>
        <taxon>Streptophyta</taxon>
        <taxon>Embryophyta</taxon>
        <taxon>Tracheophyta</taxon>
        <taxon>Spermatophyta</taxon>
        <taxon>Magnoliopsida</taxon>
        <taxon>Liliopsida</taxon>
        <taxon>Poales</taxon>
        <taxon>Cyperaceae</taxon>
        <taxon>Cyperoideae</taxon>
        <taxon>Cariceae</taxon>
        <taxon>Carex</taxon>
        <taxon>Carex subgen. Euthyceras</taxon>
    </lineage>
</organism>
<comment type="subcellular location">
    <subcellularLocation>
        <location evidence="1">Nucleus</location>
    </subcellularLocation>
</comment>
<reference evidence="9" key="1">
    <citation type="submission" date="2020-01" db="EMBL/GenBank/DDBJ databases">
        <title>Genome sequence of Kobresia littledalei, the first chromosome-level genome in the family Cyperaceae.</title>
        <authorList>
            <person name="Qu G."/>
        </authorList>
    </citation>
    <scope>NUCLEOTIDE SEQUENCE</scope>
    <source>
        <strain evidence="9">C.B.Clarke</strain>
        <tissue evidence="9">Leaf</tissue>
    </source>
</reference>
<dbReference type="Pfam" id="PF07524">
    <property type="entry name" value="Bromo_TP"/>
    <property type="match status" value="1"/>
</dbReference>
<accession>A0A833R003</accession>
<evidence type="ECO:0000256" key="5">
    <source>
        <dbReference type="ARBA" id="ARBA00023163"/>
    </source>
</evidence>
<keyword evidence="5" id="KW-0804">Transcription</keyword>
<evidence type="ECO:0000256" key="7">
    <source>
        <dbReference type="SAM" id="MobiDB-lite"/>
    </source>
</evidence>
<keyword evidence="10" id="KW-1185">Reference proteome</keyword>
<dbReference type="GO" id="GO:0005669">
    <property type="term" value="C:transcription factor TFIID complex"/>
    <property type="evidence" value="ECO:0007669"/>
    <property type="project" value="InterPro"/>
</dbReference>
<dbReference type="Gene3D" id="1.10.20.10">
    <property type="entry name" value="Histone, subunit A"/>
    <property type="match status" value="1"/>
</dbReference>
<dbReference type="PANTHER" id="PTHR46338">
    <property type="entry name" value="TRANSCRIPTION INITIATION FACTOR TFIID SUBUNIT 8"/>
    <property type="match status" value="1"/>
</dbReference>
<keyword evidence="4" id="KW-0805">Transcription regulation</keyword>
<protein>
    <recommendedName>
        <fullName evidence="3">Transcription initiation factor TFIID subunit 8</fullName>
    </recommendedName>
</protein>
<dbReference type="CDD" id="cd08049">
    <property type="entry name" value="TAF8"/>
    <property type="match status" value="1"/>
</dbReference>
<dbReference type="EMBL" id="SWLB01000017">
    <property type="protein sequence ID" value="KAF3327486.1"/>
    <property type="molecule type" value="Genomic_DNA"/>
</dbReference>
<dbReference type="Pfam" id="PF10406">
    <property type="entry name" value="TAF8_C"/>
    <property type="match status" value="1"/>
</dbReference>
<dbReference type="Proteomes" id="UP000623129">
    <property type="component" value="Unassembled WGS sequence"/>
</dbReference>
<dbReference type="InterPro" id="IPR019473">
    <property type="entry name" value="TFIID_su8_C"/>
</dbReference>
<dbReference type="InterPro" id="IPR006565">
    <property type="entry name" value="BTP"/>
</dbReference>
<evidence type="ECO:0000313" key="10">
    <source>
        <dbReference type="Proteomes" id="UP000623129"/>
    </source>
</evidence>
<gene>
    <name evidence="9" type="ORF">FCM35_KLT07604</name>
</gene>